<dbReference type="CDD" id="cd03811">
    <property type="entry name" value="GT4_GT28_WabH-like"/>
    <property type="match status" value="1"/>
</dbReference>
<sequence>MERSMLHLAEGLLNRGHQVDMVVNQPRGAYLDQIPEGIRLVTLDRRLLRSRLLALRAAPRNWRILTRSVLLTPASGNKLPHLHGMVRYLQTQVPDALIAASPFCNLVATWGRQLAGTTTRVIVSERNTLKQKVMKKSANGGRWRHLPALVGCTYPDADGIVAVSDGVAADLVATAGLPAASITTIYNPVVTPGMLKMVDEPSPHPWLEDGGTPVIVAAGRLVPQKGFATLLQAFARVLQQQPARLLILGEGPERDALLALGEQLDIRAHIDLPGFETNPYAAFARADLFVLSSEHEGLPGVLIQALACGCPVVSTDCPSGPVEILEDGRYGKLVPVNDAVRMGDAMLETLANPLPTELLKQRGGYFSLDRSVELYLQLLPADQLNSTNTSTTAFKN</sequence>
<evidence type="ECO:0000259" key="2">
    <source>
        <dbReference type="Pfam" id="PF13439"/>
    </source>
</evidence>
<keyword evidence="4" id="KW-1185">Reference proteome</keyword>
<dbReference type="GO" id="GO:0016757">
    <property type="term" value="F:glycosyltransferase activity"/>
    <property type="evidence" value="ECO:0007669"/>
    <property type="project" value="UniProtKB-ARBA"/>
</dbReference>
<keyword evidence="3" id="KW-0808">Transferase</keyword>
<dbReference type="RefSeq" id="WP_170150002.1">
    <property type="nucleotide sequence ID" value="NZ_RBIN01000002.1"/>
</dbReference>
<comment type="caution">
    <text evidence="3">The sequence shown here is derived from an EMBL/GenBank/DDBJ whole genome shotgun (WGS) entry which is preliminary data.</text>
</comment>
<reference evidence="3 4" key="1">
    <citation type="submission" date="2018-10" db="EMBL/GenBank/DDBJ databases">
        <title>Genomic Encyclopedia of Type Strains, Phase IV (KMG-IV): sequencing the most valuable type-strain genomes for metagenomic binning, comparative biology and taxonomic classification.</title>
        <authorList>
            <person name="Goeker M."/>
        </authorList>
    </citation>
    <scope>NUCLEOTIDE SEQUENCE [LARGE SCALE GENOMIC DNA]</scope>
    <source>
        <strain evidence="3 4">DSM 23229</strain>
    </source>
</reference>
<protein>
    <submittedName>
        <fullName evidence="3">Glycosyltransferase involved in cell wall biosynthesis</fullName>
    </submittedName>
</protein>
<dbReference type="AlphaFoldDB" id="A0A420X071"/>
<proteinExistence type="predicted"/>
<dbReference type="Proteomes" id="UP000281975">
    <property type="component" value="Unassembled WGS sequence"/>
</dbReference>
<evidence type="ECO:0000259" key="1">
    <source>
        <dbReference type="Pfam" id="PF00534"/>
    </source>
</evidence>
<dbReference type="InterPro" id="IPR001296">
    <property type="entry name" value="Glyco_trans_1"/>
</dbReference>
<dbReference type="Pfam" id="PF00534">
    <property type="entry name" value="Glycos_transf_1"/>
    <property type="match status" value="1"/>
</dbReference>
<dbReference type="PANTHER" id="PTHR12526:SF638">
    <property type="entry name" value="SPORE COAT PROTEIN SA"/>
    <property type="match status" value="1"/>
</dbReference>
<gene>
    <name evidence="3" type="ORF">C7446_0952</name>
</gene>
<dbReference type="Gene3D" id="3.40.50.2000">
    <property type="entry name" value="Glycogen Phosphorylase B"/>
    <property type="match status" value="2"/>
</dbReference>
<accession>A0A420X071</accession>
<feature type="domain" description="Glycosyl transferase family 1" evidence="1">
    <location>
        <begin position="206"/>
        <end position="357"/>
    </location>
</feature>
<organism evidence="3 4">
    <name type="scientific">Kushneria sinocarnis</name>
    <dbReference type="NCBI Taxonomy" id="595502"/>
    <lineage>
        <taxon>Bacteria</taxon>
        <taxon>Pseudomonadati</taxon>
        <taxon>Pseudomonadota</taxon>
        <taxon>Gammaproteobacteria</taxon>
        <taxon>Oceanospirillales</taxon>
        <taxon>Halomonadaceae</taxon>
        <taxon>Kushneria</taxon>
    </lineage>
</organism>
<dbReference type="PANTHER" id="PTHR12526">
    <property type="entry name" value="GLYCOSYLTRANSFERASE"/>
    <property type="match status" value="1"/>
</dbReference>
<dbReference type="EMBL" id="RBIN01000002">
    <property type="protein sequence ID" value="RKR06952.1"/>
    <property type="molecule type" value="Genomic_DNA"/>
</dbReference>
<feature type="domain" description="Glycosyltransferase subfamily 4-like N-terminal" evidence="2">
    <location>
        <begin position="1"/>
        <end position="189"/>
    </location>
</feature>
<dbReference type="InterPro" id="IPR028098">
    <property type="entry name" value="Glyco_trans_4-like_N"/>
</dbReference>
<dbReference type="SUPFAM" id="SSF53756">
    <property type="entry name" value="UDP-Glycosyltransferase/glycogen phosphorylase"/>
    <property type="match status" value="1"/>
</dbReference>
<name>A0A420X071_9GAMM</name>
<evidence type="ECO:0000313" key="3">
    <source>
        <dbReference type="EMBL" id="RKR06952.1"/>
    </source>
</evidence>
<evidence type="ECO:0000313" key="4">
    <source>
        <dbReference type="Proteomes" id="UP000281975"/>
    </source>
</evidence>
<dbReference type="Pfam" id="PF13439">
    <property type="entry name" value="Glyco_transf_4"/>
    <property type="match status" value="1"/>
</dbReference>